<dbReference type="NCBIfam" id="NF001264">
    <property type="entry name" value="PRK00226.1-5"/>
    <property type="match status" value="1"/>
</dbReference>
<keyword evidence="12" id="KW-0648">Protein biosynthesis</keyword>
<evidence type="ECO:0000256" key="5">
    <source>
        <dbReference type="ARBA" id="ARBA00023163"/>
    </source>
</evidence>
<dbReference type="GO" id="GO:0006354">
    <property type="term" value="P:DNA-templated transcription elongation"/>
    <property type="evidence" value="ECO:0007669"/>
    <property type="project" value="TreeGrafter"/>
</dbReference>
<evidence type="ECO:0000256" key="2">
    <source>
        <dbReference type="ARBA" id="ARBA00013729"/>
    </source>
</evidence>
<dbReference type="Gene3D" id="1.10.287.180">
    <property type="entry name" value="Transcription elongation factor, GreA/GreB, N-terminal domain"/>
    <property type="match status" value="1"/>
</dbReference>
<comment type="caution">
    <text evidence="12">The sequence shown here is derived from an EMBL/GenBank/DDBJ whole genome shotgun (WGS) entry which is preliminary data.</text>
</comment>
<evidence type="ECO:0000259" key="10">
    <source>
        <dbReference type="Pfam" id="PF01272"/>
    </source>
</evidence>
<dbReference type="FunFam" id="1.10.287.180:FF:000001">
    <property type="entry name" value="Transcription elongation factor GreA"/>
    <property type="match status" value="1"/>
</dbReference>
<evidence type="ECO:0000256" key="4">
    <source>
        <dbReference type="ARBA" id="ARBA00023125"/>
    </source>
</evidence>
<dbReference type="SUPFAM" id="SSF54534">
    <property type="entry name" value="FKBP-like"/>
    <property type="match status" value="1"/>
</dbReference>
<dbReference type="Pfam" id="PF03449">
    <property type="entry name" value="GreA_GreB_N"/>
    <property type="match status" value="1"/>
</dbReference>
<dbReference type="PROSITE" id="PS00829">
    <property type="entry name" value="GREAB_1"/>
    <property type="match status" value="1"/>
</dbReference>
<evidence type="ECO:0000313" key="12">
    <source>
        <dbReference type="EMBL" id="EFE24580.1"/>
    </source>
</evidence>
<evidence type="ECO:0000256" key="9">
    <source>
        <dbReference type="RuleBase" id="RU000556"/>
    </source>
</evidence>
<protein>
    <recommendedName>
        <fullName evidence="2 8">Transcription elongation factor GreA</fullName>
    </recommendedName>
    <alternativeName>
        <fullName evidence="7 8">Transcript cleavage factor GreA</fullName>
    </alternativeName>
</protein>
<dbReference type="HAMAP" id="MF_00105">
    <property type="entry name" value="GreA_GreB"/>
    <property type="match status" value="1"/>
</dbReference>
<dbReference type="InterPro" id="IPR018151">
    <property type="entry name" value="TF_GreA/GreB_CS"/>
</dbReference>
<dbReference type="InterPro" id="IPR006359">
    <property type="entry name" value="Tscrpt_elong_fac_GreA"/>
</dbReference>
<organism evidence="12 13">
    <name type="scientific">Edwardsiella tarda ATCC 23685</name>
    <dbReference type="NCBI Taxonomy" id="500638"/>
    <lineage>
        <taxon>Bacteria</taxon>
        <taxon>Pseudomonadati</taxon>
        <taxon>Pseudomonadota</taxon>
        <taxon>Gammaproteobacteria</taxon>
        <taxon>Enterobacterales</taxon>
        <taxon>Hafniaceae</taxon>
        <taxon>Edwardsiella</taxon>
    </lineage>
</organism>
<dbReference type="InterPro" id="IPR023459">
    <property type="entry name" value="Tscrpt_elong_fac_GreA/B_fam"/>
</dbReference>
<dbReference type="GO" id="GO:0070063">
    <property type="term" value="F:RNA polymerase binding"/>
    <property type="evidence" value="ECO:0007669"/>
    <property type="project" value="InterPro"/>
</dbReference>
<dbReference type="NCBIfam" id="TIGR01462">
    <property type="entry name" value="greA"/>
    <property type="match status" value="1"/>
</dbReference>
<dbReference type="InterPro" id="IPR028624">
    <property type="entry name" value="Tscrpt_elong_fac_GreA/B"/>
</dbReference>
<dbReference type="AlphaFoldDB" id="D4F0S0"/>
<dbReference type="GO" id="GO:0032784">
    <property type="term" value="P:regulation of DNA-templated transcription elongation"/>
    <property type="evidence" value="ECO:0007669"/>
    <property type="project" value="UniProtKB-UniRule"/>
</dbReference>
<evidence type="ECO:0000256" key="6">
    <source>
        <dbReference type="ARBA" id="ARBA00024916"/>
    </source>
</evidence>
<dbReference type="GO" id="GO:0003677">
    <property type="term" value="F:DNA binding"/>
    <property type="evidence" value="ECO:0007669"/>
    <property type="project" value="UniProtKB-UniRule"/>
</dbReference>
<feature type="domain" description="Transcription elongation factor GreA/GreB C-terminal" evidence="10">
    <location>
        <begin position="123"/>
        <end position="197"/>
    </location>
</feature>
<keyword evidence="5 8" id="KW-0804">Transcription</keyword>
<dbReference type="InterPro" id="IPR022691">
    <property type="entry name" value="Tscrpt_elong_fac_GreA/B_N"/>
</dbReference>
<name>D4F0S0_EDWTA</name>
<feature type="domain" description="Transcription elongation factor GreA/GreB N-terminal" evidence="11">
    <location>
        <begin position="44"/>
        <end position="114"/>
    </location>
</feature>
<evidence type="ECO:0000313" key="13">
    <source>
        <dbReference type="Proteomes" id="UP000003692"/>
    </source>
</evidence>
<keyword evidence="4 8" id="KW-0238">DNA-binding</keyword>
<dbReference type="Pfam" id="PF01272">
    <property type="entry name" value="GreA_GreB"/>
    <property type="match status" value="1"/>
</dbReference>
<dbReference type="PANTHER" id="PTHR30437">
    <property type="entry name" value="TRANSCRIPTION ELONGATION FACTOR GREA"/>
    <property type="match status" value="1"/>
</dbReference>
<dbReference type="FunFam" id="3.10.50.30:FF:000001">
    <property type="entry name" value="Transcription elongation factor GreA"/>
    <property type="match status" value="1"/>
</dbReference>
<dbReference type="SUPFAM" id="SSF46557">
    <property type="entry name" value="GreA transcript cleavage protein, N-terminal domain"/>
    <property type="match status" value="1"/>
</dbReference>
<dbReference type="NCBIfam" id="NF001261">
    <property type="entry name" value="PRK00226.1-2"/>
    <property type="match status" value="1"/>
</dbReference>
<dbReference type="EMBL" id="ADGK01000012">
    <property type="protein sequence ID" value="EFE24580.1"/>
    <property type="molecule type" value="Genomic_DNA"/>
</dbReference>
<dbReference type="PROSITE" id="PS00830">
    <property type="entry name" value="GREAB_2"/>
    <property type="match status" value="1"/>
</dbReference>
<reference evidence="12 13" key="1">
    <citation type="submission" date="2010-02" db="EMBL/GenBank/DDBJ databases">
        <authorList>
            <person name="Weinstock G."/>
            <person name="Sodergren E."/>
            <person name="Clifton S."/>
            <person name="Fulton L."/>
            <person name="Fulton B."/>
            <person name="Courtney L."/>
            <person name="Fronick C."/>
            <person name="Harrison M."/>
            <person name="Strong C."/>
            <person name="Farmer C."/>
            <person name="Delahaunty K."/>
            <person name="Markovic C."/>
            <person name="Hall O."/>
            <person name="Minx P."/>
            <person name="Tomlinson C."/>
            <person name="Mitreva M."/>
            <person name="Nelson J."/>
            <person name="Hou S."/>
            <person name="Wollam A."/>
            <person name="Pepin K.H."/>
            <person name="Johnson M."/>
            <person name="Bhonagiri V."/>
            <person name="Zhang X."/>
            <person name="Suruliraj S."/>
            <person name="Warren W."/>
            <person name="Chinwalla A."/>
            <person name="Mardis E.R."/>
            <person name="Wilson R.K."/>
        </authorList>
    </citation>
    <scope>NUCLEOTIDE SEQUENCE [LARGE SCALE GENOMIC DNA]</scope>
    <source>
        <strain evidence="12 13">ATCC 23685</strain>
    </source>
</reference>
<dbReference type="GO" id="GO:0003746">
    <property type="term" value="F:translation elongation factor activity"/>
    <property type="evidence" value="ECO:0007669"/>
    <property type="project" value="UniProtKB-KW"/>
</dbReference>
<comment type="function">
    <text evidence="6 8 9">Necessary for efficient RNA polymerase transcription elongation past template-encoded arresting sites. The arresting sites in DNA have the property of trapping a certain fraction of elongating RNA polymerases that pass through, resulting in locked ternary complexes. Cleavage of the nascent transcript by cleavage factors such as GreA or GreB allows the resumption of elongation from the new 3'terminus. GreA releases sequences of 2 to 3 nucleotides.</text>
</comment>
<gene>
    <name evidence="8 12" type="primary">greA</name>
    <name evidence="12" type="ORF">EDWATA_00298</name>
</gene>
<dbReference type="NCBIfam" id="NF001263">
    <property type="entry name" value="PRK00226.1-4"/>
    <property type="match status" value="1"/>
</dbReference>
<dbReference type="InterPro" id="IPR036953">
    <property type="entry name" value="GreA/GreB_C_sf"/>
</dbReference>
<dbReference type="InterPro" id="IPR036805">
    <property type="entry name" value="Tscrpt_elong_fac_GreA/B_N_sf"/>
</dbReference>
<accession>D4F0S0</accession>
<comment type="similarity">
    <text evidence="1 8 9">Belongs to the GreA/GreB family.</text>
</comment>
<evidence type="ECO:0000256" key="3">
    <source>
        <dbReference type="ARBA" id="ARBA00023015"/>
    </source>
</evidence>
<evidence type="ECO:0000256" key="7">
    <source>
        <dbReference type="ARBA" id="ARBA00030776"/>
    </source>
</evidence>
<dbReference type="PANTHER" id="PTHR30437:SF4">
    <property type="entry name" value="TRANSCRIPTION ELONGATION FACTOR GREA"/>
    <property type="match status" value="1"/>
</dbReference>
<dbReference type="HOGENOM" id="CLU_101379_2_0_6"/>
<evidence type="ECO:0000256" key="8">
    <source>
        <dbReference type="HAMAP-Rule" id="MF_00105"/>
    </source>
</evidence>
<dbReference type="Proteomes" id="UP000003692">
    <property type="component" value="Unassembled WGS sequence"/>
</dbReference>
<evidence type="ECO:0000259" key="11">
    <source>
        <dbReference type="Pfam" id="PF03449"/>
    </source>
</evidence>
<sequence length="198" mass="22242">MPDRDLVSGQVYFVWRRAERWGIRPPEAGAGKADFEVTKTMNQIPMTLRGAEKLREELDFLKGTRRPQIIAAIAEAREHGDLKENAEYHAAREQQGFCEGRIQEIEAKLSNAQVIDVTKMPNNGRVIFGATVSVENVDTEDQQTYRIVGDDEADFKHNLISVNSPIARGLIGKEEGEVVTIKTPGGEVEYEILKVEYL</sequence>
<keyword evidence="3 8" id="KW-0805">Transcription regulation</keyword>
<keyword evidence="12" id="KW-0251">Elongation factor</keyword>
<dbReference type="Gene3D" id="3.10.50.30">
    <property type="entry name" value="Transcription elongation factor, GreA/GreB, C-terminal domain"/>
    <property type="match status" value="1"/>
</dbReference>
<dbReference type="InterPro" id="IPR001437">
    <property type="entry name" value="Tscrpt_elong_fac_GreA/B_C"/>
</dbReference>
<evidence type="ECO:0000256" key="1">
    <source>
        <dbReference type="ARBA" id="ARBA00008213"/>
    </source>
</evidence>
<proteinExistence type="inferred from homology"/>